<accession>A0AAN9G1K6</accession>
<keyword evidence="7" id="KW-0067">ATP-binding</keyword>
<keyword evidence="4 12" id="KW-0812">Transmembrane</keyword>
<evidence type="ECO:0000256" key="7">
    <source>
        <dbReference type="ARBA" id="ARBA00022840"/>
    </source>
</evidence>
<dbReference type="GO" id="GO:0046872">
    <property type="term" value="F:metal ion binding"/>
    <property type="evidence" value="ECO:0007669"/>
    <property type="project" value="UniProtKB-KW"/>
</dbReference>
<dbReference type="Gene3D" id="3.30.70.1230">
    <property type="entry name" value="Nucleotide cyclase"/>
    <property type="match status" value="1"/>
</dbReference>
<protein>
    <recommendedName>
        <fullName evidence="3">adenylate cyclase</fullName>
        <ecNumber evidence="3">4.6.1.1</ecNumber>
    </recommendedName>
</protein>
<dbReference type="PROSITE" id="PS50125">
    <property type="entry name" value="GUANYLATE_CYCLASE_2"/>
    <property type="match status" value="1"/>
</dbReference>
<keyword evidence="11" id="KW-0456">Lyase</keyword>
<keyword evidence="9 12" id="KW-1133">Transmembrane helix</keyword>
<evidence type="ECO:0000256" key="12">
    <source>
        <dbReference type="SAM" id="Phobius"/>
    </source>
</evidence>
<dbReference type="EMBL" id="JBAMIC010000022">
    <property type="protein sequence ID" value="KAK7091876.1"/>
    <property type="molecule type" value="Genomic_DNA"/>
</dbReference>
<name>A0AAN9G1K6_9CAEN</name>
<dbReference type="SUPFAM" id="SSF55073">
    <property type="entry name" value="Nucleotide cyclase"/>
    <property type="match status" value="1"/>
</dbReference>
<gene>
    <name evidence="15" type="ORF">V1264_009498</name>
</gene>
<evidence type="ECO:0000256" key="5">
    <source>
        <dbReference type="ARBA" id="ARBA00022723"/>
    </source>
</evidence>
<evidence type="ECO:0000313" key="16">
    <source>
        <dbReference type="Proteomes" id="UP001374579"/>
    </source>
</evidence>
<evidence type="ECO:0000313" key="15">
    <source>
        <dbReference type="EMBL" id="KAK7091876.1"/>
    </source>
</evidence>
<feature type="domain" description="Guanylate cyclase" evidence="14">
    <location>
        <begin position="198"/>
        <end position="262"/>
    </location>
</feature>
<dbReference type="Proteomes" id="UP001374579">
    <property type="component" value="Unassembled WGS sequence"/>
</dbReference>
<dbReference type="InterPro" id="IPR029787">
    <property type="entry name" value="Nucleotide_cyclase"/>
</dbReference>
<evidence type="ECO:0000256" key="9">
    <source>
        <dbReference type="ARBA" id="ARBA00022989"/>
    </source>
</evidence>
<comment type="caution">
    <text evidence="15">The sequence shown here is derived from an EMBL/GenBank/DDBJ whole genome shotgun (WGS) entry which is preliminary data.</text>
</comment>
<keyword evidence="6" id="KW-0547">Nucleotide-binding</keyword>
<evidence type="ECO:0000256" key="11">
    <source>
        <dbReference type="ARBA" id="ARBA00023239"/>
    </source>
</evidence>
<keyword evidence="8" id="KW-0460">Magnesium</keyword>
<dbReference type="GO" id="GO:0005886">
    <property type="term" value="C:plasma membrane"/>
    <property type="evidence" value="ECO:0007669"/>
    <property type="project" value="TreeGrafter"/>
</dbReference>
<dbReference type="GO" id="GO:0006171">
    <property type="term" value="P:cAMP biosynthetic process"/>
    <property type="evidence" value="ECO:0007669"/>
    <property type="project" value="TreeGrafter"/>
</dbReference>
<organism evidence="15 16">
    <name type="scientific">Littorina saxatilis</name>
    <dbReference type="NCBI Taxonomy" id="31220"/>
    <lineage>
        <taxon>Eukaryota</taxon>
        <taxon>Metazoa</taxon>
        <taxon>Spiralia</taxon>
        <taxon>Lophotrochozoa</taxon>
        <taxon>Mollusca</taxon>
        <taxon>Gastropoda</taxon>
        <taxon>Caenogastropoda</taxon>
        <taxon>Littorinimorpha</taxon>
        <taxon>Littorinoidea</taxon>
        <taxon>Littorinidae</taxon>
        <taxon>Littorina</taxon>
    </lineage>
</organism>
<feature type="chain" id="PRO_5042822465" description="adenylate cyclase" evidence="13">
    <location>
        <begin position="17"/>
        <end position="279"/>
    </location>
</feature>
<sequence length="279" mass="31216">MLWATSAVTLLVAADASTVAQCTSDKGRHTTNSNHTNDTLPHLLCPNPTYFVNVCYLILLSISSLVHIEHIAKFVAVLLSTTFYVVLYHIVFGDLFDQYDIRVFGAADTFVPTKTRMTVQLISAAIALLILNKKMEEISRHLFLWKEESEKQAKRVADLRHRNEALVYNILPGHVARDFVGRDKHSTELYSNAYDEAAVMFAACPNFIDFYSESAVNNEGLECLRFLNEIISDYDELLKKPQFQSVTKIKTVGPTYMAASGMAGDDGKSKVGHPKLSLF</sequence>
<dbReference type="GO" id="GO:0005524">
    <property type="term" value="F:ATP binding"/>
    <property type="evidence" value="ECO:0007669"/>
    <property type="project" value="UniProtKB-KW"/>
</dbReference>
<feature type="transmembrane region" description="Helical" evidence="12">
    <location>
        <begin position="50"/>
        <end position="68"/>
    </location>
</feature>
<evidence type="ECO:0000256" key="8">
    <source>
        <dbReference type="ARBA" id="ARBA00022842"/>
    </source>
</evidence>
<dbReference type="EC" id="4.6.1.1" evidence="3"/>
<dbReference type="AlphaFoldDB" id="A0AAN9G1K6"/>
<dbReference type="GO" id="GO:0035556">
    <property type="term" value="P:intracellular signal transduction"/>
    <property type="evidence" value="ECO:0007669"/>
    <property type="project" value="InterPro"/>
</dbReference>
<feature type="transmembrane region" description="Helical" evidence="12">
    <location>
        <begin position="75"/>
        <end position="93"/>
    </location>
</feature>
<evidence type="ECO:0000256" key="4">
    <source>
        <dbReference type="ARBA" id="ARBA00022692"/>
    </source>
</evidence>
<comment type="catalytic activity">
    <reaction evidence="1">
        <text>ATP = 3',5'-cyclic AMP + diphosphate</text>
        <dbReference type="Rhea" id="RHEA:15389"/>
        <dbReference type="ChEBI" id="CHEBI:30616"/>
        <dbReference type="ChEBI" id="CHEBI:33019"/>
        <dbReference type="ChEBI" id="CHEBI:58165"/>
        <dbReference type="EC" id="4.6.1.1"/>
    </reaction>
</comment>
<comment type="subcellular location">
    <subcellularLocation>
        <location evidence="2">Membrane</location>
        <topology evidence="2">Multi-pass membrane protein</topology>
    </subcellularLocation>
</comment>
<proteinExistence type="predicted"/>
<keyword evidence="13" id="KW-0732">Signal</keyword>
<keyword evidence="5" id="KW-0479">Metal-binding</keyword>
<keyword evidence="10 12" id="KW-0472">Membrane</keyword>
<evidence type="ECO:0000259" key="14">
    <source>
        <dbReference type="PROSITE" id="PS50125"/>
    </source>
</evidence>
<dbReference type="PANTHER" id="PTHR45627:SF30">
    <property type="entry name" value="ADENYLATE CYCLASE TYPE 3"/>
    <property type="match status" value="1"/>
</dbReference>
<feature type="signal peptide" evidence="13">
    <location>
        <begin position="1"/>
        <end position="16"/>
    </location>
</feature>
<evidence type="ECO:0000256" key="2">
    <source>
        <dbReference type="ARBA" id="ARBA00004141"/>
    </source>
</evidence>
<dbReference type="GO" id="GO:0004016">
    <property type="term" value="F:adenylate cyclase activity"/>
    <property type="evidence" value="ECO:0007669"/>
    <property type="project" value="UniProtKB-EC"/>
</dbReference>
<evidence type="ECO:0000256" key="1">
    <source>
        <dbReference type="ARBA" id="ARBA00001593"/>
    </source>
</evidence>
<dbReference type="PANTHER" id="PTHR45627">
    <property type="entry name" value="ADENYLATE CYCLASE TYPE 1"/>
    <property type="match status" value="1"/>
</dbReference>
<evidence type="ECO:0000256" key="6">
    <source>
        <dbReference type="ARBA" id="ARBA00022741"/>
    </source>
</evidence>
<evidence type="ECO:0000256" key="10">
    <source>
        <dbReference type="ARBA" id="ARBA00023136"/>
    </source>
</evidence>
<evidence type="ECO:0000256" key="13">
    <source>
        <dbReference type="SAM" id="SignalP"/>
    </source>
</evidence>
<keyword evidence="16" id="KW-1185">Reference proteome</keyword>
<dbReference type="Pfam" id="PF00211">
    <property type="entry name" value="Guanylate_cyc"/>
    <property type="match status" value="1"/>
</dbReference>
<evidence type="ECO:0000256" key="3">
    <source>
        <dbReference type="ARBA" id="ARBA00012201"/>
    </source>
</evidence>
<dbReference type="GO" id="GO:0007189">
    <property type="term" value="P:adenylate cyclase-activating G protein-coupled receptor signaling pathway"/>
    <property type="evidence" value="ECO:0007669"/>
    <property type="project" value="TreeGrafter"/>
</dbReference>
<dbReference type="InterPro" id="IPR001054">
    <property type="entry name" value="A/G_cyclase"/>
</dbReference>
<reference evidence="15 16" key="1">
    <citation type="submission" date="2024-02" db="EMBL/GenBank/DDBJ databases">
        <title>Chromosome-scale genome assembly of the rough periwinkle Littorina saxatilis.</title>
        <authorList>
            <person name="De Jode A."/>
            <person name="Faria R."/>
            <person name="Formenti G."/>
            <person name="Sims Y."/>
            <person name="Smith T.P."/>
            <person name="Tracey A."/>
            <person name="Wood J.M.D."/>
            <person name="Zagrodzka Z.B."/>
            <person name="Johannesson K."/>
            <person name="Butlin R.K."/>
            <person name="Leder E.H."/>
        </authorList>
    </citation>
    <scope>NUCLEOTIDE SEQUENCE [LARGE SCALE GENOMIC DNA]</scope>
    <source>
        <strain evidence="15">Snail1</strain>
        <tissue evidence="15">Muscle</tissue>
    </source>
</reference>